<dbReference type="EMBL" id="JBHUIW010000008">
    <property type="protein sequence ID" value="MFD2182371.1"/>
    <property type="molecule type" value="Genomic_DNA"/>
</dbReference>
<comment type="caution">
    <text evidence="4">The sequence shown here is derived from an EMBL/GenBank/DDBJ whole genome shotgun (WGS) entry which is preliminary data.</text>
</comment>
<reference evidence="5" key="1">
    <citation type="journal article" date="2019" name="Int. J. Syst. Evol. Microbiol.">
        <title>The Global Catalogue of Microorganisms (GCM) 10K type strain sequencing project: providing services to taxonomists for standard genome sequencing and annotation.</title>
        <authorList>
            <consortium name="The Broad Institute Genomics Platform"/>
            <consortium name="The Broad Institute Genome Sequencing Center for Infectious Disease"/>
            <person name="Wu L."/>
            <person name="Ma J."/>
        </authorList>
    </citation>
    <scope>NUCLEOTIDE SEQUENCE [LARGE SCALE GENOMIC DNA]</scope>
    <source>
        <strain evidence="5">CGMCC 1.6774</strain>
    </source>
</reference>
<proteinExistence type="predicted"/>
<evidence type="ECO:0000256" key="1">
    <source>
        <dbReference type="ARBA" id="ARBA00022676"/>
    </source>
</evidence>
<dbReference type="PANTHER" id="PTHR12526:SF510">
    <property type="entry name" value="D-INOSITOL 3-PHOSPHATE GLYCOSYLTRANSFERASE"/>
    <property type="match status" value="1"/>
</dbReference>
<evidence type="ECO:0000313" key="4">
    <source>
        <dbReference type="EMBL" id="MFD2182371.1"/>
    </source>
</evidence>
<keyword evidence="5" id="KW-1185">Reference proteome</keyword>
<keyword evidence="2 4" id="KW-0808">Transferase</keyword>
<accession>A0ABW5AI73</accession>
<dbReference type="Proteomes" id="UP001597314">
    <property type="component" value="Unassembled WGS sequence"/>
</dbReference>
<organism evidence="4 5">
    <name type="scientific">Rhodoplanes azumiensis</name>
    <dbReference type="NCBI Taxonomy" id="1897628"/>
    <lineage>
        <taxon>Bacteria</taxon>
        <taxon>Pseudomonadati</taxon>
        <taxon>Pseudomonadota</taxon>
        <taxon>Alphaproteobacteria</taxon>
        <taxon>Hyphomicrobiales</taxon>
        <taxon>Nitrobacteraceae</taxon>
        <taxon>Rhodoplanes</taxon>
    </lineage>
</organism>
<dbReference type="RefSeq" id="WP_378477549.1">
    <property type="nucleotide sequence ID" value="NZ_JBHUIW010000008.1"/>
</dbReference>
<evidence type="ECO:0000259" key="3">
    <source>
        <dbReference type="Pfam" id="PF00534"/>
    </source>
</evidence>
<evidence type="ECO:0000256" key="2">
    <source>
        <dbReference type="ARBA" id="ARBA00022679"/>
    </source>
</evidence>
<gene>
    <name evidence="4" type="ORF">ACFSOX_09425</name>
</gene>
<dbReference type="Pfam" id="PF00534">
    <property type="entry name" value="Glycos_transf_1"/>
    <property type="match status" value="1"/>
</dbReference>
<dbReference type="SUPFAM" id="SSF53756">
    <property type="entry name" value="UDP-Glycosyltransferase/glycogen phosphorylase"/>
    <property type="match status" value="1"/>
</dbReference>
<evidence type="ECO:0000313" key="5">
    <source>
        <dbReference type="Proteomes" id="UP001597314"/>
    </source>
</evidence>
<name>A0ABW5AI73_9BRAD</name>
<dbReference type="EC" id="2.4.-.-" evidence="4"/>
<dbReference type="GO" id="GO:0016757">
    <property type="term" value="F:glycosyltransferase activity"/>
    <property type="evidence" value="ECO:0007669"/>
    <property type="project" value="UniProtKB-KW"/>
</dbReference>
<dbReference type="Gene3D" id="3.40.50.2000">
    <property type="entry name" value="Glycogen Phosphorylase B"/>
    <property type="match status" value="2"/>
</dbReference>
<keyword evidence="1 4" id="KW-0328">Glycosyltransferase</keyword>
<dbReference type="InterPro" id="IPR001296">
    <property type="entry name" value="Glyco_trans_1"/>
</dbReference>
<protein>
    <submittedName>
        <fullName evidence="4">Glycosyltransferase</fullName>
        <ecNumber evidence="4">2.4.-.-</ecNumber>
    </submittedName>
</protein>
<dbReference type="PANTHER" id="PTHR12526">
    <property type="entry name" value="GLYCOSYLTRANSFERASE"/>
    <property type="match status" value="1"/>
</dbReference>
<sequence length="555" mass="60491">MLKIDGVASVIMPRRAEALAEKFPGRVGWIDWHYMEINLPDRMSPAVAALFGAPNLGLTVLRRMQARGVRDLGYYCHVRQRFVLRSIRAAMASRVANALAARALDLPPFRRLAGAMLGKRLRLAGLTNYRDEPFWSALFQYVQAECERRPPDRIVFDPGHVMLVTGSLGAGGSERQVAYTSVGLAGSVPKLSLAVQSTAAGGDFFLDRVEQAGVRVLEAPEREVLFLPSAWAPMLIELGRVLGHDNLLFTDVCRYLGLFADERPGLVHAWLDWSNIAAGVAAVIAGVPRIVLSGRSLAPTRFAFHQPFMRPGYRFLLESPGVTMLNNSRAGAADYAEWLGIAVDRITVIRNAIEDGEHRTPTPDEIVAYRARLGIPDGARVVGSVFRISEEKRPDLWIRIAAAVAAARPDVYFLLVGDGPDREATRAAGLAAGLGDRLVMPGRSAEPALPMALMECLLLTSRVEGLPNVLIEAQLGGVPVVTSAVGGAPEALVSAELSGFAIEGDDPQDYARAILRLIDDDGTLRARRRAELPILTRHAFDRERMLSETRAVYGR</sequence>
<feature type="domain" description="Glycosyl transferase family 1" evidence="3">
    <location>
        <begin position="369"/>
        <end position="526"/>
    </location>
</feature>